<evidence type="ECO:0000313" key="12">
    <source>
        <dbReference type="Proteomes" id="UP000294292"/>
    </source>
</evidence>
<evidence type="ECO:0000256" key="6">
    <source>
        <dbReference type="ARBA" id="ARBA00022989"/>
    </source>
</evidence>
<dbReference type="RefSeq" id="WP_134211182.1">
    <property type="nucleotide sequence ID" value="NZ_CP038015.1"/>
</dbReference>
<keyword evidence="12" id="KW-1185">Reference proteome</keyword>
<dbReference type="PANTHER" id="PTHR35011:SF2">
    <property type="entry name" value="2,3-DIKETO-L-GULONATE TRAP TRANSPORTER SMALL PERMEASE PROTEIN YIAM"/>
    <property type="match status" value="1"/>
</dbReference>
<organism evidence="11 12">
    <name type="scientific">Paenisporosarcina antarctica</name>
    <dbReference type="NCBI Taxonomy" id="417367"/>
    <lineage>
        <taxon>Bacteria</taxon>
        <taxon>Bacillati</taxon>
        <taxon>Bacillota</taxon>
        <taxon>Bacilli</taxon>
        <taxon>Bacillales</taxon>
        <taxon>Caryophanaceae</taxon>
        <taxon>Paenisporosarcina</taxon>
    </lineage>
</organism>
<dbReference type="KEGG" id="panc:E2636_16370"/>
<dbReference type="Pfam" id="PF04290">
    <property type="entry name" value="DctQ"/>
    <property type="match status" value="1"/>
</dbReference>
<feature type="domain" description="Tripartite ATP-independent periplasmic transporters DctQ component" evidence="10">
    <location>
        <begin position="25"/>
        <end position="151"/>
    </location>
</feature>
<dbReference type="Proteomes" id="UP000294292">
    <property type="component" value="Chromosome"/>
</dbReference>
<evidence type="ECO:0000256" key="8">
    <source>
        <dbReference type="ARBA" id="ARBA00038436"/>
    </source>
</evidence>
<dbReference type="AlphaFoldDB" id="A0A4P7A1Y6"/>
<dbReference type="InterPro" id="IPR055348">
    <property type="entry name" value="DctQ"/>
</dbReference>
<keyword evidence="7 9" id="KW-0472">Membrane</keyword>
<dbReference type="EMBL" id="CP038015">
    <property type="protein sequence ID" value="QBP42624.1"/>
    <property type="molecule type" value="Genomic_DNA"/>
</dbReference>
<accession>A0A4P7A1Y6</accession>
<evidence type="ECO:0000256" key="4">
    <source>
        <dbReference type="ARBA" id="ARBA00022519"/>
    </source>
</evidence>
<dbReference type="GO" id="GO:0015740">
    <property type="term" value="P:C4-dicarboxylate transport"/>
    <property type="evidence" value="ECO:0007669"/>
    <property type="project" value="TreeGrafter"/>
</dbReference>
<feature type="transmembrane region" description="Helical" evidence="9">
    <location>
        <begin position="85"/>
        <end position="111"/>
    </location>
</feature>
<name>A0A4P7A1Y6_9BACL</name>
<comment type="subcellular location">
    <subcellularLocation>
        <location evidence="1">Cell inner membrane</location>
        <topology evidence="1">Multi-pass membrane protein</topology>
    </subcellularLocation>
</comment>
<keyword evidence="4" id="KW-0997">Cell inner membrane</keyword>
<feature type="transmembrane region" description="Helical" evidence="9">
    <location>
        <begin position="123"/>
        <end position="145"/>
    </location>
</feature>
<comment type="similarity">
    <text evidence="8">Belongs to the TRAP transporter small permease family.</text>
</comment>
<dbReference type="InterPro" id="IPR007387">
    <property type="entry name" value="TRAP_DctQ"/>
</dbReference>
<dbReference type="GO" id="GO:0005886">
    <property type="term" value="C:plasma membrane"/>
    <property type="evidence" value="ECO:0007669"/>
    <property type="project" value="UniProtKB-SubCell"/>
</dbReference>
<reference evidence="11 12" key="1">
    <citation type="submission" date="2019-03" db="EMBL/GenBank/DDBJ databases">
        <title>Complete genome sequence of Paenisporosarcina antarctica CGMCC 1.6503T.</title>
        <authorList>
            <person name="Rong J.-C."/>
            <person name="Chi N.-Y."/>
            <person name="Zhang Q.-F."/>
        </authorList>
    </citation>
    <scope>NUCLEOTIDE SEQUENCE [LARGE SCALE GENOMIC DNA]</scope>
    <source>
        <strain evidence="11 12">CGMCC 1.6503</strain>
    </source>
</reference>
<keyword evidence="5 9" id="KW-0812">Transmembrane</keyword>
<evidence type="ECO:0000256" key="3">
    <source>
        <dbReference type="ARBA" id="ARBA00022475"/>
    </source>
</evidence>
<sequence>MIRKFSQMYVKTENFITNLLMVGVVAFVLFASVVRWAGYPLSWSVEFAQLLFVWVIFLGANRALREDKHISVDFFTKKLSKKTKAILESVIFLLIIAFLFFLMIFGIKLSIENSVRVISNLTVSYSLVTMSVPIGSTLMIITLFFKLKERFKSFKSEVV</sequence>
<protein>
    <submittedName>
        <fullName evidence="11">TRAP transporter small permease</fullName>
    </submittedName>
</protein>
<evidence type="ECO:0000256" key="9">
    <source>
        <dbReference type="SAM" id="Phobius"/>
    </source>
</evidence>
<evidence type="ECO:0000256" key="5">
    <source>
        <dbReference type="ARBA" id="ARBA00022692"/>
    </source>
</evidence>
<evidence type="ECO:0000259" key="10">
    <source>
        <dbReference type="Pfam" id="PF04290"/>
    </source>
</evidence>
<keyword evidence="6 9" id="KW-1133">Transmembrane helix</keyword>
<proteinExistence type="inferred from homology"/>
<evidence type="ECO:0000256" key="2">
    <source>
        <dbReference type="ARBA" id="ARBA00022448"/>
    </source>
</evidence>
<evidence type="ECO:0000256" key="7">
    <source>
        <dbReference type="ARBA" id="ARBA00023136"/>
    </source>
</evidence>
<keyword evidence="2" id="KW-0813">Transport</keyword>
<evidence type="ECO:0000256" key="1">
    <source>
        <dbReference type="ARBA" id="ARBA00004429"/>
    </source>
</evidence>
<feature type="transmembrane region" description="Helical" evidence="9">
    <location>
        <begin position="15"/>
        <end position="37"/>
    </location>
</feature>
<feature type="transmembrane region" description="Helical" evidence="9">
    <location>
        <begin position="43"/>
        <end position="64"/>
    </location>
</feature>
<dbReference type="PANTHER" id="PTHR35011">
    <property type="entry name" value="2,3-DIKETO-L-GULONATE TRAP TRANSPORTER SMALL PERMEASE PROTEIN YIAM"/>
    <property type="match status" value="1"/>
</dbReference>
<evidence type="ECO:0000313" key="11">
    <source>
        <dbReference type="EMBL" id="QBP42624.1"/>
    </source>
</evidence>
<gene>
    <name evidence="11" type="ORF">E2636_16370</name>
</gene>
<dbReference type="GO" id="GO:0022857">
    <property type="term" value="F:transmembrane transporter activity"/>
    <property type="evidence" value="ECO:0007669"/>
    <property type="project" value="TreeGrafter"/>
</dbReference>
<dbReference type="OrthoDB" id="9815614at2"/>
<keyword evidence="3" id="KW-1003">Cell membrane</keyword>